<keyword evidence="2" id="KW-1185">Reference proteome</keyword>
<reference evidence="1 2" key="1">
    <citation type="journal article" date="2021" name="Hortic Res">
        <title>High-quality reference genome and annotation aids understanding of berry development for evergreen blueberry (Vaccinium darrowii).</title>
        <authorList>
            <person name="Yu J."/>
            <person name="Hulse-Kemp A.M."/>
            <person name="Babiker E."/>
            <person name="Staton M."/>
        </authorList>
    </citation>
    <scope>NUCLEOTIDE SEQUENCE [LARGE SCALE GENOMIC DNA]</scope>
    <source>
        <strain evidence="2">cv. NJ 8807/NJ 8810</strain>
        <tissue evidence="1">Young leaf</tissue>
    </source>
</reference>
<evidence type="ECO:0000313" key="2">
    <source>
        <dbReference type="Proteomes" id="UP000828048"/>
    </source>
</evidence>
<dbReference type="Proteomes" id="UP000828048">
    <property type="component" value="Chromosome 7"/>
</dbReference>
<dbReference type="EMBL" id="CM037157">
    <property type="protein sequence ID" value="KAH7848311.1"/>
    <property type="molecule type" value="Genomic_DNA"/>
</dbReference>
<comment type="caution">
    <text evidence="1">The sequence shown here is derived from an EMBL/GenBank/DDBJ whole genome shotgun (WGS) entry which is preliminary data.</text>
</comment>
<name>A0ACB7Y4M6_9ERIC</name>
<evidence type="ECO:0000313" key="1">
    <source>
        <dbReference type="EMBL" id="KAH7848311.1"/>
    </source>
</evidence>
<protein>
    <submittedName>
        <fullName evidence="1">Uncharacterized protein</fullName>
    </submittedName>
</protein>
<accession>A0ACB7Y4M6</accession>
<sequence length="303" mass="33488">MGGGATITPVAGGICGGATTTNHHHHHHHHHQPNNCHQSSFPPLNLPVSANSAVPFWPNRSSKPLFLGESSTRIQSFDQREESDDDDRAVGSYYDSVFRPVPSRIEVDKAISDLQRFMLGLRTSEFEWLQKMLYLHNPSVLKSLGFGNVDDAFRLLQIDPSVQSASVVIGVASFTQISKEDRMVSSISSDKAVWDAILSNKAVHNLQQSLSAAKEERPQSSSGKPDLATMIVEWILDIAKAKVLELVEQFISLVTMVLQPPEQKKKLAAQNTDGRLDEKLRSSLLLSIIILLIVVVTRAHWVS</sequence>
<proteinExistence type="predicted"/>
<organism evidence="1 2">
    <name type="scientific">Vaccinium darrowii</name>
    <dbReference type="NCBI Taxonomy" id="229202"/>
    <lineage>
        <taxon>Eukaryota</taxon>
        <taxon>Viridiplantae</taxon>
        <taxon>Streptophyta</taxon>
        <taxon>Embryophyta</taxon>
        <taxon>Tracheophyta</taxon>
        <taxon>Spermatophyta</taxon>
        <taxon>Magnoliopsida</taxon>
        <taxon>eudicotyledons</taxon>
        <taxon>Gunneridae</taxon>
        <taxon>Pentapetalae</taxon>
        <taxon>asterids</taxon>
        <taxon>Ericales</taxon>
        <taxon>Ericaceae</taxon>
        <taxon>Vaccinioideae</taxon>
        <taxon>Vaccinieae</taxon>
        <taxon>Vaccinium</taxon>
    </lineage>
</organism>
<gene>
    <name evidence="1" type="ORF">Vadar_001096</name>
</gene>